<dbReference type="Proteomes" id="UP000677918">
    <property type="component" value="Unassembled WGS sequence"/>
</dbReference>
<dbReference type="Gene3D" id="1.10.10.60">
    <property type="entry name" value="Homeodomain-like"/>
    <property type="match status" value="2"/>
</dbReference>
<dbReference type="SUPFAM" id="SSF46689">
    <property type="entry name" value="Homeodomain-like"/>
    <property type="match status" value="2"/>
</dbReference>
<dbReference type="GO" id="GO:0003700">
    <property type="term" value="F:DNA-binding transcription factor activity"/>
    <property type="evidence" value="ECO:0007669"/>
    <property type="project" value="InterPro"/>
</dbReference>
<dbReference type="EMBL" id="BOVK01000094">
    <property type="protein sequence ID" value="GIQ71461.1"/>
    <property type="molecule type" value="Genomic_DNA"/>
</dbReference>
<accession>A0A8J4H7Z0</accession>
<dbReference type="Pfam" id="PF12833">
    <property type="entry name" value="HTH_18"/>
    <property type="match status" value="1"/>
</dbReference>
<dbReference type="PROSITE" id="PS00041">
    <property type="entry name" value="HTH_ARAC_FAMILY_1"/>
    <property type="match status" value="1"/>
</dbReference>
<dbReference type="PANTHER" id="PTHR43280:SF2">
    <property type="entry name" value="HTH-TYPE TRANSCRIPTIONAL REGULATOR EXSA"/>
    <property type="match status" value="1"/>
</dbReference>
<organism evidence="5 6">
    <name type="scientific">Xylanibacillus composti</name>
    <dbReference type="NCBI Taxonomy" id="1572762"/>
    <lineage>
        <taxon>Bacteria</taxon>
        <taxon>Bacillati</taxon>
        <taxon>Bacillota</taxon>
        <taxon>Bacilli</taxon>
        <taxon>Bacillales</taxon>
        <taxon>Paenibacillaceae</taxon>
        <taxon>Xylanibacillus</taxon>
    </lineage>
</organism>
<keyword evidence="1" id="KW-0805">Transcription regulation</keyword>
<evidence type="ECO:0000256" key="2">
    <source>
        <dbReference type="ARBA" id="ARBA00023125"/>
    </source>
</evidence>
<evidence type="ECO:0000259" key="4">
    <source>
        <dbReference type="PROSITE" id="PS01124"/>
    </source>
</evidence>
<dbReference type="AlphaFoldDB" id="A0A8J4H7Z0"/>
<evidence type="ECO:0000256" key="1">
    <source>
        <dbReference type="ARBA" id="ARBA00023015"/>
    </source>
</evidence>
<sequence>MIVLWIVDPGQAEHESDAQQEESTRIHLATSIEEVEQLVLHERCEAVFIVSSQSQAPQQERIAPLNDLAPVYLFLNADKHTLFIVKLFLYYLASVDGADLAHLSPEHAALHNDDVDWQKSLQYIRDNLDNNELSLEDVARQNYVSKWHFSKVFKKKFGITFRDYLIEERIALAKKLLLTNESVTSVCYEVGYGDLTHFGRIFQKRVGMPPSRYKKKYWNPQALERRRG</sequence>
<feature type="domain" description="HTH araC/xylS-type" evidence="4">
    <location>
        <begin position="118"/>
        <end position="216"/>
    </location>
</feature>
<keyword evidence="2" id="KW-0238">DNA-binding</keyword>
<keyword evidence="3" id="KW-0804">Transcription</keyword>
<proteinExistence type="predicted"/>
<reference evidence="5" key="1">
    <citation type="submission" date="2021-04" db="EMBL/GenBank/DDBJ databases">
        <title>Draft genome sequence of Xylanibacillus composti strain K13.</title>
        <authorList>
            <person name="Uke A."/>
            <person name="Chhe C."/>
            <person name="Baramee S."/>
            <person name="Kosugi A."/>
        </authorList>
    </citation>
    <scope>NUCLEOTIDE SEQUENCE</scope>
    <source>
        <strain evidence="5">K13</strain>
    </source>
</reference>
<protein>
    <submittedName>
        <fullName evidence="5">Helix-turn-helix transcriptional regulator</fullName>
    </submittedName>
</protein>
<evidence type="ECO:0000256" key="3">
    <source>
        <dbReference type="ARBA" id="ARBA00023163"/>
    </source>
</evidence>
<dbReference type="InterPro" id="IPR018060">
    <property type="entry name" value="HTH_AraC"/>
</dbReference>
<evidence type="ECO:0000313" key="6">
    <source>
        <dbReference type="Proteomes" id="UP000677918"/>
    </source>
</evidence>
<dbReference type="InterPro" id="IPR020449">
    <property type="entry name" value="Tscrpt_reg_AraC-type_HTH"/>
</dbReference>
<comment type="caution">
    <text evidence="5">The sequence shown here is derived from an EMBL/GenBank/DDBJ whole genome shotgun (WGS) entry which is preliminary data.</text>
</comment>
<dbReference type="InterPro" id="IPR009057">
    <property type="entry name" value="Homeodomain-like_sf"/>
</dbReference>
<dbReference type="PANTHER" id="PTHR43280">
    <property type="entry name" value="ARAC-FAMILY TRANSCRIPTIONAL REGULATOR"/>
    <property type="match status" value="1"/>
</dbReference>
<dbReference type="PROSITE" id="PS01124">
    <property type="entry name" value="HTH_ARAC_FAMILY_2"/>
    <property type="match status" value="1"/>
</dbReference>
<dbReference type="PRINTS" id="PR00032">
    <property type="entry name" value="HTHARAC"/>
</dbReference>
<dbReference type="GO" id="GO:0043565">
    <property type="term" value="F:sequence-specific DNA binding"/>
    <property type="evidence" value="ECO:0007669"/>
    <property type="project" value="InterPro"/>
</dbReference>
<keyword evidence="6" id="KW-1185">Reference proteome</keyword>
<dbReference type="InterPro" id="IPR018062">
    <property type="entry name" value="HTH_AraC-typ_CS"/>
</dbReference>
<gene>
    <name evidence="5" type="ORF">XYCOK13_42850</name>
</gene>
<dbReference type="SMART" id="SM00342">
    <property type="entry name" value="HTH_ARAC"/>
    <property type="match status" value="1"/>
</dbReference>
<evidence type="ECO:0000313" key="5">
    <source>
        <dbReference type="EMBL" id="GIQ71461.1"/>
    </source>
</evidence>
<name>A0A8J4H7Z0_9BACL</name>
<dbReference type="RefSeq" id="WP_213414255.1">
    <property type="nucleotide sequence ID" value="NZ_BOVK01000094.1"/>
</dbReference>